<gene>
    <name evidence="5" type="ORF">JW646_02385</name>
</gene>
<evidence type="ECO:0000259" key="3">
    <source>
        <dbReference type="Pfam" id="PF14478"/>
    </source>
</evidence>
<dbReference type="InterPro" id="IPR026906">
    <property type="entry name" value="LRR_5"/>
</dbReference>
<feature type="region of interest" description="Disordered" evidence="1">
    <location>
        <begin position="1762"/>
        <end position="1781"/>
    </location>
</feature>
<dbReference type="InterPro" id="IPR053139">
    <property type="entry name" value="Surface_bspA-like"/>
</dbReference>
<protein>
    <submittedName>
        <fullName evidence="5">Leucine-rich repeat protein</fullName>
    </submittedName>
</protein>
<keyword evidence="2" id="KW-0472">Membrane</keyword>
<keyword evidence="2" id="KW-1133">Transmembrane helix</keyword>
<feature type="domain" description="Transcobalamin-like C-terminal" evidence="3">
    <location>
        <begin position="77"/>
        <end position="147"/>
    </location>
</feature>
<dbReference type="InterPro" id="IPR027954">
    <property type="entry name" value="Transcobalamin-like_C"/>
</dbReference>
<feature type="domain" description="Bacterial repeat" evidence="4">
    <location>
        <begin position="1123"/>
        <end position="1194"/>
    </location>
</feature>
<dbReference type="PANTHER" id="PTHR45661">
    <property type="entry name" value="SURFACE ANTIGEN"/>
    <property type="match status" value="1"/>
</dbReference>
<feature type="domain" description="Bacterial repeat" evidence="4">
    <location>
        <begin position="1682"/>
        <end position="1757"/>
    </location>
</feature>
<dbReference type="Pfam" id="PF14478">
    <property type="entry name" value="DUF4430"/>
    <property type="match status" value="1"/>
</dbReference>
<dbReference type="RefSeq" id="WP_228416453.1">
    <property type="nucleotide sequence ID" value="NZ_CP081135.1"/>
</dbReference>
<feature type="domain" description="Bacterial repeat" evidence="4">
    <location>
        <begin position="1845"/>
        <end position="1917"/>
    </location>
</feature>
<name>A0AAX2ZGX6_9FIRM</name>
<dbReference type="KEGG" id="tem:JW646_02385"/>
<keyword evidence="2" id="KW-0812">Transmembrane</keyword>
<dbReference type="Pfam" id="PF13306">
    <property type="entry name" value="LRR_5"/>
    <property type="match status" value="2"/>
</dbReference>
<dbReference type="EMBL" id="CP081135">
    <property type="protein sequence ID" value="UEL48321.1"/>
    <property type="molecule type" value="Genomic_DNA"/>
</dbReference>
<dbReference type="Pfam" id="PF18998">
    <property type="entry name" value="Flg_new_2"/>
    <property type="match status" value="6"/>
</dbReference>
<dbReference type="Proteomes" id="UP001198983">
    <property type="component" value="Chromosome"/>
</dbReference>
<sequence>MRNKNTKKLSQKIISSFLAFIMVFTLSTVSSIKSFAQEVLTQKVHVIVENTTYSKKDGAAWDGTLVDDWVKIEDNMTMMDAIVKALDKVKATQTGAENNYISEINGLKAFDGGSSSGWMGTKNDWFVNLGFGAFKVKANDEIRVMYTTKFGSDIGGNYSKNDTSLKNIDFSEGSLSPKFSSETKEYTLALGDTNKITVKPTAANKNYQVRVYKGEDVDTSKEGYKRSEEIKVLDGETIKVICGDKSWPGSGQNIESSTYTFKIKSNIKSNTAPVTSKESDSASIKLGETYSLDLSKIFSDKENDKLTYKVSVDNKEEVDADSNYSFKPEKSGNYKLKFIANDGKEASKPYTLNLSVDDEKAYEIKTLDTENGQISVDVKEGKLNTKVTLTVKPDENFAMDTLEIKDKDGNDIKREIDQDKSDGINYIYTFKIPSSAVKIKATFDKAYTYSIEGHDWYNMSSLEVYNRYGEIVKPKKLKECHGNRFEKGSYHLTAGEYKYTFFGYEKNIGRKGTFQVEKTKEEQSKTFFPFEIYINEYKLNEKDSNKVNIEITDPDGKILDIKPGYKEKTFQDYYYVLEAKGEDKKYKIKVTPVDKNVNYTFTTQNCDSNDQIYTYVSAELDGSNCTSTRTIKVYLQSKSEDPIEYRVNKGAGLHLYNIYGEAYRELFEVKPLSVDTSNKEYDSYKFQVPSDHYKLVAGGGDTQYVKTTKPYFYLDTEKVKEAITLDLVKKKDYEENPYYRNKWDDIYTNITDEGSHVNMNVGDTQKLETFRVWQGMTSPVSNKFVEPDKHYEVIYGKDNLSIEEKGKEGRKYVNMTGKKEGIAVIKITYDPLIEGQEATSDPGFDKKRIYGFNAIDKEQTGIVIVNVGGSRGDIDPNFKVRDRKWTKYDTVYFTGDTTYPDGTVVKGKGYGEYTFTPSKGVTVETHDPIHIDSDFANNWTKYEADKNGSYTIKVKTGRNIIRMTSGDNVLYYVLDAMESDISISNDSNKGKELKVGDKASVSFTNLEVPIYKMATIYNPGFPDRTFLVYDLNGETIEGPHKQYSVNSPLTFTIDKKGTYKLSKGKVHAQHMGSPLDTHCKIPQEGLSPNFNAGYGDNDIYFNIMPDIQISVDDEDTSIPRAKVLVNDEKGGKATVEKVSEDVDNKTAKYKLTATANENYEFEGWSLKGSDEIVSTDAQYQVEIDKNTEYVANFKLAYIQDKTLRYTVLEDETLSVKEPLDENVTQVVIPSEVEGRKVVEIGDRAFYSCQKLTKVELAQGLKVIKARAFMTCTLLESIEIPETVEELGQSVFAGCENMKSAKLPSKSLKTIPRSLFNGCKSLESIEIPEGIAVLKDSVFTNCVSLKEIRLPKSLTNIEYPEMVFRYCQALKTVKGYKGTYAEEFAKKYNYTFVDLDVKMPEATVSANDEKGGKATVEKVSEDIDNKTAKYKLIATANENYEFEGWSLKGSDEIVSTDAQYEVEIDKNIEYVANFKLAYIQDKTLRYTVLEDGTLSVKEPLDENVTEVVIPSEVEGRKVVEIGDRAFYSCQKMTKVELGQGLKEIKARAFMTCTLLESIEIPETVEELGQSVFAGCEKMKSAKLPSKSLKTIPRSLFNGCKSLESIEVPEGITVLKDSVFTNCISLKEITLPKSLTNIEYPEMVFRYCQALKTVKGYKGTYAEEFAKKYNYTFVDLDVKMPEATVSVNDEKGGKATVEKVSEDVDNKTAKYKLTATANKGYIFMGWASKEDESKILSEDETYSVTISKDSEYVAIFKKENKDPQATIASTPEKGGSAKAEMKSNDKKEETATWILTAKANTHYEFVGWIVKGTDKVVSTNATYEVTIDKDTQYVAKFKYVGEYPIAKVEANKGGQADTKLVSKDEEQLTAKWILTAKANKNYEFIGWTLKGSDKILSNEKTYEVTIDKDTEYIAKFKYVGEYPQVSLDTNEEKGGEVSFELLSKNEDDLTSKWKLKATTNKGYKFLKWVKSGDDDTILSEDAEYTVTISEDTKFIAVFEKEELDNDNTDNNDPSDNKDKDDNDNQSSDNDKDKDDNNNQSSDDKDDNKSDNQDNNKSDNNTNQNTNNNNDSNSSVKTGDQSSIWLYSGICIIAVCILGFVIFNKRKKS</sequence>
<feature type="domain" description="Bacterial repeat" evidence="4">
    <location>
        <begin position="1402"/>
        <end position="1474"/>
    </location>
</feature>
<dbReference type="PANTHER" id="PTHR45661:SF3">
    <property type="entry name" value="IG-LIKE DOMAIN-CONTAINING PROTEIN"/>
    <property type="match status" value="1"/>
</dbReference>
<keyword evidence="6" id="KW-1185">Reference proteome</keyword>
<feature type="compositionally biased region" description="Basic and acidic residues" evidence="1">
    <location>
        <begin position="2012"/>
        <end position="2054"/>
    </location>
</feature>
<feature type="transmembrane region" description="Helical" evidence="2">
    <location>
        <begin position="2081"/>
        <end position="2100"/>
    </location>
</feature>
<feature type="compositionally biased region" description="Low complexity" evidence="1">
    <location>
        <begin position="2055"/>
        <end position="2072"/>
    </location>
</feature>
<evidence type="ECO:0000313" key="6">
    <source>
        <dbReference type="Proteomes" id="UP001198983"/>
    </source>
</evidence>
<dbReference type="InterPro" id="IPR032675">
    <property type="entry name" value="LRR_dom_sf"/>
</dbReference>
<dbReference type="SUPFAM" id="SSF52058">
    <property type="entry name" value="L domain-like"/>
    <property type="match status" value="2"/>
</dbReference>
<feature type="domain" description="Bacterial repeat" evidence="4">
    <location>
        <begin position="1925"/>
        <end position="1999"/>
    </location>
</feature>
<evidence type="ECO:0000259" key="4">
    <source>
        <dbReference type="Pfam" id="PF18998"/>
    </source>
</evidence>
<accession>A0AAX2ZGX6</accession>
<evidence type="ECO:0000256" key="2">
    <source>
        <dbReference type="SAM" id="Phobius"/>
    </source>
</evidence>
<proteinExistence type="predicted"/>
<evidence type="ECO:0000313" key="5">
    <source>
        <dbReference type="EMBL" id="UEL48321.1"/>
    </source>
</evidence>
<organism evidence="5 6">
    <name type="scientific">Terrisporobacter hibernicus</name>
    <dbReference type="NCBI Taxonomy" id="2813371"/>
    <lineage>
        <taxon>Bacteria</taxon>
        <taxon>Bacillati</taxon>
        <taxon>Bacillota</taxon>
        <taxon>Clostridia</taxon>
        <taxon>Peptostreptococcales</taxon>
        <taxon>Peptostreptococcaceae</taxon>
        <taxon>Terrisporobacter</taxon>
    </lineage>
</organism>
<reference evidence="5 6" key="1">
    <citation type="journal article" date="2023" name="Int. J. Syst. Evol. Microbiol.">
        <title>Terrisporobacter hibernicus sp. nov., isolated from bovine faeces in Northern Ireland.</title>
        <authorList>
            <person name="Mitchell M."/>
            <person name="Nguyen S.V."/>
            <person name="Connor M."/>
            <person name="Fairley D.J."/>
            <person name="Donoghue O."/>
            <person name="Marshall H."/>
            <person name="Koolman L."/>
            <person name="McMullan G."/>
            <person name="Schaffer K.E."/>
            <person name="McGrath J.W."/>
            <person name="Fanning S."/>
        </authorList>
    </citation>
    <scope>NUCLEOTIDE SEQUENCE [LARGE SCALE GENOMIC DNA]</scope>
    <source>
        <strain evidence="5 6">MCA3</strain>
    </source>
</reference>
<dbReference type="Gene3D" id="3.80.10.10">
    <property type="entry name" value="Ribonuclease Inhibitor"/>
    <property type="match status" value="2"/>
</dbReference>
<feature type="region of interest" description="Disordered" evidence="1">
    <location>
        <begin position="1998"/>
        <end position="2076"/>
    </location>
</feature>
<dbReference type="InterPro" id="IPR044060">
    <property type="entry name" value="Bacterial_rp_domain"/>
</dbReference>
<feature type="domain" description="Bacterial repeat" evidence="4">
    <location>
        <begin position="1764"/>
        <end position="1838"/>
    </location>
</feature>
<evidence type="ECO:0000256" key="1">
    <source>
        <dbReference type="SAM" id="MobiDB-lite"/>
    </source>
</evidence>